<organism evidence="1 2">
    <name type="scientific">Gigaspora margarita</name>
    <dbReference type="NCBI Taxonomy" id="4874"/>
    <lineage>
        <taxon>Eukaryota</taxon>
        <taxon>Fungi</taxon>
        <taxon>Fungi incertae sedis</taxon>
        <taxon>Mucoromycota</taxon>
        <taxon>Glomeromycotina</taxon>
        <taxon>Glomeromycetes</taxon>
        <taxon>Diversisporales</taxon>
        <taxon>Gigasporaceae</taxon>
        <taxon>Gigaspora</taxon>
    </lineage>
</organism>
<evidence type="ECO:0000313" key="2">
    <source>
        <dbReference type="Proteomes" id="UP000789901"/>
    </source>
</evidence>
<evidence type="ECO:0000313" key="1">
    <source>
        <dbReference type="EMBL" id="CAG8524872.1"/>
    </source>
</evidence>
<name>A0ABM8W4S2_GIGMA</name>
<dbReference type="Proteomes" id="UP000789901">
    <property type="component" value="Unassembled WGS sequence"/>
</dbReference>
<comment type="caution">
    <text evidence="1">The sequence shown here is derived from an EMBL/GenBank/DDBJ whole genome shotgun (WGS) entry which is preliminary data.</text>
</comment>
<accession>A0ABM8W4S2</accession>
<keyword evidence="2" id="KW-1185">Reference proteome</keyword>
<proteinExistence type="predicted"/>
<dbReference type="EMBL" id="CAJVQB010001189">
    <property type="protein sequence ID" value="CAG8524872.1"/>
    <property type="molecule type" value="Genomic_DNA"/>
</dbReference>
<protein>
    <submittedName>
        <fullName evidence="1">42380_t:CDS:1</fullName>
    </submittedName>
</protein>
<sequence>MRAAVVQVNEKEEVSLKEVLAYTTGWPSSMRAELLAIWIATLISLSKTELVVKTDSTVSIMNIKSSKHIAMARYTSTNIAGNNTIIRSKSNISIRTSGNTIEIKLSSEYKSDSLSLVDSEVDYNTEGDDYFQNNNNSVKLTITINKLFNKTKNENESNNKDITKQDEISTEIEIEKIEVAKAVTEIVGGEL</sequence>
<gene>
    <name evidence="1" type="ORF">GMARGA_LOCUS3337</name>
</gene>
<reference evidence="1 2" key="1">
    <citation type="submission" date="2021-06" db="EMBL/GenBank/DDBJ databases">
        <authorList>
            <person name="Kallberg Y."/>
            <person name="Tangrot J."/>
            <person name="Rosling A."/>
        </authorList>
    </citation>
    <scope>NUCLEOTIDE SEQUENCE [LARGE SCALE GENOMIC DNA]</scope>
    <source>
        <strain evidence="1 2">120-4 pot B 10/14</strain>
    </source>
</reference>